<dbReference type="AlphaFoldDB" id="A0A0F5JRC2"/>
<dbReference type="Gene3D" id="1.10.1660.10">
    <property type="match status" value="1"/>
</dbReference>
<organism evidence="2 3">
    <name type="scientific">Parabacteroides goldsteinii DSM 19448 = WAL 12034</name>
    <dbReference type="NCBI Taxonomy" id="927665"/>
    <lineage>
        <taxon>Bacteria</taxon>
        <taxon>Pseudomonadati</taxon>
        <taxon>Bacteroidota</taxon>
        <taxon>Bacteroidia</taxon>
        <taxon>Bacteroidales</taxon>
        <taxon>Tannerellaceae</taxon>
        <taxon>Parabacteroides</taxon>
    </lineage>
</organism>
<dbReference type="Pfam" id="PF12728">
    <property type="entry name" value="HTH_17"/>
    <property type="match status" value="1"/>
</dbReference>
<dbReference type="STRING" id="927665.HMPREF1535_00251"/>
<gene>
    <name evidence="2" type="ORF">HMPREF1535_00251</name>
</gene>
<dbReference type="SUPFAM" id="SSF46955">
    <property type="entry name" value="Putative DNA-binding domain"/>
    <property type="match status" value="1"/>
</dbReference>
<dbReference type="Proteomes" id="UP000033047">
    <property type="component" value="Unassembled WGS sequence"/>
</dbReference>
<dbReference type="GeneID" id="69981467"/>
<reference evidence="2 3" key="1">
    <citation type="submission" date="2013-04" db="EMBL/GenBank/DDBJ databases">
        <title>The Genome Sequence of Parabacteroides goldsteinii DSM 19448.</title>
        <authorList>
            <consortium name="The Broad Institute Genomics Platform"/>
            <person name="Earl A."/>
            <person name="Ward D."/>
            <person name="Feldgarden M."/>
            <person name="Gevers D."/>
            <person name="Martens E."/>
            <person name="Sakamoto M."/>
            <person name="Benno Y."/>
            <person name="Song Y."/>
            <person name="Liu C."/>
            <person name="Lee J."/>
            <person name="Bolanos M."/>
            <person name="Vaisanen M.L."/>
            <person name="Finegold S.M."/>
            <person name="Walker B."/>
            <person name="Young S."/>
            <person name="Zeng Q."/>
            <person name="Gargeya S."/>
            <person name="Fitzgerald M."/>
            <person name="Haas B."/>
            <person name="Abouelleil A."/>
            <person name="Allen A.W."/>
            <person name="Alvarado L."/>
            <person name="Arachchi H.M."/>
            <person name="Berlin A.M."/>
            <person name="Chapman S.B."/>
            <person name="Gainer-Dewar J."/>
            <person name="Goldberg J."/>
            <person name="Griggs A."/>
            <person name="Gujja S."/>
            <person name="Hansen M."/>
            <person name="Howarth C."/>
            <person name="Imamovic A."/>
            <person name="Ireland A."/>
            <person name="Larimer J."/>
            <person name="McCowan C."/>
            <person name="Murphy C."/>
            <person name="Pearson M."/>
            <person name="Poon T.W."/>
            <person name="Priest M."/>
            <person name="Roberts A."/>
            <person name="Saif S."/>
            <person name="Shea T."/>
            <person name="Sisk P."/>
            <person name="Sykes S."/>
            <person name="Wortman J."/>
            <person name="Nusbaum C."/>
            <person name="Birren B."/>
        </authorList>
    </citation>
    <scope>NUCLEOTIDE SEQUENCE [LARGE SCALE GENOMIC DNA]</scope>
    <source>
        <strain evidence="2 3">DSM 19448</strain>
    </source>
</reference>
<evidence type="ECO:0000313" key="2">
    <source>
        <dbReference type="EMBL" id="KKB59977.1"/>
    </source>
</evidence>
<accession>A0A0F5JRC2</accession>
<name>A0A0F5JRC2_9BACT</name>
<dbReference type="InterPro" id="IPR009061">
    <property type="entry name" value="DNA-bd_dom_put_sf"/>
</dbReference>
<dbReference type="PATRIC" id="fig|927665.4.peg.252"/>
<dbReference type="RefSeq" id="WP_046145067.1">
    <property type="nucleotide sequence ID" value="NZ_KQ033912.1"/>
</dbReference>
<dbReference type="InterPro" id="IPR041657">
    <property type="entry name" value="HTH_17"/>
</dbReference>
<dbReference type="EMBL" id="AQHV01000001">
    <property type="protein sequence ID" value="KKB59977.1"/>
    <property type="molecule type" value="Genomic_DNA"/>
</dbReference>
<dbReference type="HOGENOM" id="CLU_2383506_0_0_10"/>
<sequence length="94" mass="10838">MDTKAVLMISMPVTELANLIEIAVDKVLDKRFSPLRRQFEDRLITLKEAAQKLGVTDRTMNNLEKRGELIPTRIGAKVMYKESDITQYLNRKSQ</sequence>
<feature type="domain" description="Helix-turn-helix" evidence="1">
    <location>
        <begin position="44"/>
        <end position="92"/>
    </location>
</feature>
<evidence type="ECO:0000259" key="1">
    <source>
        <dbReference type="Pfam" id="PF12728"/>
    </source>
</evidence>
<comment type="caution">
    <text evidence="2">The sequence shown here is derived from an EMBL/GenBank/DDBJ whole genome shotgun (WGS) entry which is preliminary data.</text>
</comment>
<evidence type="ECO:0000313" key="3">
    <source>
        <dbReference type="Proteomes" id="UP000033047"/>
    </source>
</evidence>
<proteinExistence type="predicted"/>
<protein>
    <submittedName>
        <fullName evidence="2">Excisionase family DNA binding domain-containing protein</fullName>
    </submittedName>
</protein>